<evidence type="ECO:0000313" key="2">
    <source>
        <dbReference type="Proteomes" id="UP000178565"/>
    </source>
</evidence>
<dbReference type="Proteomes" id="UP000178565">
    <property type="component" value="Unassembled WGS sequence"/>
</dbReference>
<organism evidence="1 2">
    <name type="scientific">Candidatus Daviesbacteria bacterium RIFCSPLOWO2_01_FULL_39_12</name>
    <dbReference type="NCBI Taxonomy" id="1797785"/>
    <lineage>
        <taxon>Bacteria</taxon>
        <taxon>Candidatus Daviesiibacteriota</taxon>
    </lineage>
</organism>
<protein>
    <submittedName>
        <fullName evidence="1">Uncharacterized protein</fullName>
    </submittedName>
</protein>
<dbReference type="EMBL" id="MFDM01000016">
    <property type="protein sequence ID" value="OGE43244.1"/>
    <property type="molecule type" value="Genomic_DNA"/>
</dbReference>
<gene>
    <name evidence="1" type="ORF">A3B45_00790</name>
</gene>
<comment type="caution">
    <text evidence="1">The sequence shown here is derived from an EMBL/GenBank/DDBJ whole genome shotgun (WGS) entry which is preliminary data.</text>
</comment>
<accession>A0A1F5KQX6</accession>
<evidence type="ECO:0000313" key="1">
    <source>
        <dbReference type="EMBL" id="OGE43244.1"/>
    </source>
</evidence>
<proteinExistence type="predicted"/>
<reference evidence="1 2" key="1">
    <citation type="journal article" date="2016" name="Nat. Commun.">
        <title>Thousands of microbial genomes shed light on interconnected biogeochemical processes in an aquifer system.</title>
        <authorList>
            <person name="Anantharaman K."/>
            <person name="Brown C.T."/>
            <person name="Hug L.A."/>
            <person name="Sharon I."/>
            <person name="Castelle C.J."/>
            <person name="Probst A.J."/>
            <person name="Thomas B.C."/>
            <person name="Singh A."/>
            <person name="Wilkins M.J."/>
            <person name="Karaoz U."/>
            <person name="Brodie E.L."/>
            <person name="Williams K.H."/>
            <person name="Hubbard S.S."/>
            <person name="Banfield J.F."/>
        </authorList>
    </citation>
    <scope>NUCLEOTIDE SEQUENCE [LARGE SCALE GENOMIC DNA]</scope>
</reference>
<sequence length="269" mass="30591">MGTLITHINPHLDDVFAIWLLKKYDSKYAEYEVDFISATHDKGGEETEERVFVGTGGGKFDEHKEGLKTCAGSLVFDYLKNEGLLPKDELAVKALEEMVEWNKKIDMGTIPIEAYDEFSVPAFIRSRDNKKESSLKDVQLGSEILDRILRVLKKKQQSSVDWQERVEFQTRFGKTVAVKSNTIDRPFCKRAGGDLFILLSPKYHGVQFFTPSQSLDLSPIYEKVKKMDPEADWFLHQSHHMVLCGSSAAPDAKPTRLSFDELVEVVKNL</sequence>
<name>A0A1F5KQX6_9BACT</name>
<dbReference type="AlphaFoldDB" id="A0A1F5KQX6"/>